<dbReference type="CDD" id="cd05784">
    <property type="entry name" value="DNA_polB_II_exo"/>
    <property type="match status" value="1"/>
</dbReference>
<accession>A0A841GGY8</accession>
<keyword evidence="11" id="KW-1185">Reference proteome</keyword>
<dbReference type="PANTHER" id="PTHR10322">
    <property type="entry name" value="DNA POLYMERASE CATALYTIC SUBUNIT"/>
    <property type="match status" value="1"/>
</dbReference>
<keyword evidence="5 7" id="KW-0238">DNA-binding</keyword>
<evidence type="ECO:0000259" key="9">
    <source>
        <dbReference type="Pfam" id="PF03104"/>
    </source>
</evidence>
<evidence type="ECO:0000256" key="5">
    <source>
        <dbReference type="ARBA" id="ARBA00023125"/>
    </source>
</evidence>
<evidence type="ECO:0000256" key="6">
    <source>
        <dbReference type="ARBA" id="ARBA00049244"/>
    </source>
</evidence>
<dbReference type="Pfam" id="PF00136">
    <property type="entry name" value="DNA_pol_B"/>
    <property type="match status" value="1"/>
</dbReference>
<dbReference type="InterPro" id="IPR006134">
    <property type="entry name" value="DNA-dir_DNA_pol_B_multi_dom"/>
</dbReference>
<dbReference type="EMBL" id="JACHGR010000006">
    <property type="protein sequence ID" value="MBB6055946.1"/>
    <property type="molecule type" value="Genomic_DNA"/>
</dbReference>
<keyword evidence="7" id="KW-0235">DNA replication</keyword>
<dbReference type="InterPro" id="IPR050240">
    <property type="entry name" value="DNA_pol_type-B"/>
</dbReference>
<evidence type="ECO:0000313" key="11">
    <source>
        <dbReference type="Proteomes" id="UP000585721"/>
    </source>
</evidence>
<dbReference type="NCBIfam" id="NF004421">
    <property type="entry name" value="PRK05762.1-2"/>
    <property type="match status" value="1"/>
</dbReference>
<dbReference type="InterPro" id="IPR023211">
    <property type="entry name" value="DNA_pol_palm_dom_sf"/>
</dbReference>
<comment type="similarity">
    <text evidence="1 7">Belongs to the DNA polymerase type-B family.</text>
</comment>
<dbReference type="InterPro" id="IPR012337">
    <property type="entry name" value="RNaseH-like_sf"/>
</dbReference>
<dbReference type="PRINTS" id="PR00106">
    <property type="entry name" value="DNAPOLB"/>
</dbReference>
<dbReference type="FunFam" id="3.90.1600.10:FF:000030">
    <property type="entry name" value="DNA polymerase II"/>
    <property type="match status" value="1"/>
</dbReference>
<gene>
    <name evidence="10" type="ORF">HNR75_001876</name>
</gene>
<dbReference type="Pfam" id="PF21474">
    <property type="entry name" value="DNApolII_N"/>
    <property type="match status" value="1"/>
</dbReference>
<dbReference type="SUPFAM" id="SSF56672">
    <property type="entry name" value="DNA/RNA polymerases"/>
    <property type="match status" value="1"/>
</dbReference>
<dbReference type="GO" id="GO:0003887">
    <property type="term" value="F:DNA-directed DNA polymerase activity"/>
    <property type="evidence" value="ECO:0007669"/>
    <property type="project" value="UniProtKB-KW"/>
</dbReference>
<dbReference type="FunFam" id="1.10.132.60:FF:000008">
    <property type="entry name" value="DNA polymerase"/>
    <property type="match status" value="1"/>
</dbReference>
<dbReference type="Gene3D" id="3.30.420.10">
    <property type="entry name" value="Ribonuclease H-like superfamily/Ribonuclease H"/>
    <property type="match status" value="1"/>
</dbReference>
<comment type="caution">
    <text evidence="10">The sequence shown here is derived from an EMBL/GenBank/DDBJ whole genome shotgun (WGS) entry which is preliminary data.</text>
</comment>
<dbReference type="SMART" id="SM00486">
    <property type="entry name" value="POLBc"/>
    <property type="match status" value="1"/>
</dbReference>
<dbReference type="Gene3D" id="1.10.132.60">
    <property type="entry name" value="DNA polymerase family B, C-terminal domain"/>
    <property type="match status" value="1"/>
</dbReference>
<evidence type="ECO:0000259" key="8">
    <source>
        <dbReference type="Pfam" id="PF00136"/>
    </source>
</evidence>
<dbReference type="GO" id="GO:0003677">
    <property type="term" value="F:DNA binding"/>
    <property type="evidence" value="ECO:0007669"/>
    <property type="project" value="UniProtKB-KW"/>
</dbReference>
<name>A0A841GGY8_9GAMM</name>
<keyword evidence="4 7" id="KW-0239">DNA-directed DNA polymerase</keyword>
<dbReference type="RefSeq" id="WP_188026886.1">
    <property type="nucleotide sequence ID" value="NZ_JACHGR010000006.1"/>
</dbReference>
<dbReference type="GO" id="GO:0008296">
    <property type="term" value="F:3'-5'-DNA exonuclease activity"/>
    <property type="evidence" value="ECO:0007669"/>
    <property type="project" value="TreeGrafter"/>
</dbReference>
<feature type="domain" description="DNA-directed DNA polymerase family B multifunctional" evidence="8">
    <location>
        <begin position="384"/>
        <end position="764"/>
    </location>
</feature>
<dbReference type="Pfam" id="PF03104">
    <property type="entry name" value="DNA_pol_B_exo1"/>
    <property type="match status" value="1"/>
</dbReference>
<keyword evidence="2 7" id="KW-0808">Transferase</keyword>
<evidence type="ECO:0000256" key="1">
    <source>
        <dbReference type="ARBA" id="ARBA00005755"/>
    </source>
</evidence>
<dbReference type="GO" id="GO:0009432">
    <property type="term" value="P:SOS response"/>
    <property type="evidence" value="ECO:0007669"/>
    <property type="project" value="TreeGrafter"/>
</dbReference>
<dbReference type="Proteomes" id="UP000585721">
    <property type="component" value="Unassembled WGS sequence"/>
</dbReference>
<proteinExistence type="inferred from homology"/>
<evidence type="ECO:0000256" key="3">
    <source>
        <dbReference type="ARBA" id="ARBA00022695"/>
    </source>
</evidence>
<evidence type="ECO:0000313" key="10">
    <source>
        <dbReference type="EMBL" id="MBB6055946.1"/>
    </source>
</evidence>
<dbReference type="EC" id="2.7.7.7" evidence="7"/>
<dbReference type="InterPro" id="IPR042087">
    <property type="entry name" value="DNA_pol_B_thumb"/>
</dbReference>
<dbReference type="InterPro" id="IPR006133">
    <property type="entry name" value="DNA-dir_DNA_pol_B_exonuc"/>
</dbReference>
<evidence type="ECO:0000256" key="7">
    <source>
        <dbReference type="RuleBase" id="RU000442"/>
    </source>
</evidence>
<organism evidence="10 11">
    <name type="scientific">Tolumonas osonensis</name>
    <dbReference type="NCBI Taxonomy" id="675874"/>
    <lineage>
        <taxon>Bacteria</taxon>
        <taxon>Pseudomonadati</taxon>
        <taxon>Pseudomonadota</taxon>
        <taxon>Gammaproteobacteria</taxon>
        <taxon>Aeromonadales</taxon>
        <taxon>Aeromonadaceae</taxon>
        <taxon>Tolumonas</taxon>
    </lineage>
</organism>
<dbReference type="Gene3D" id="2.40.50.590">
    <property type="match status" value="1"/>
</dbReference>
<evidence type="ECO:0000256" key="4">
    <source>
        <dbReference type="ARBA" id="ARBA00022932"/>
    </source>
</evidence>
<dbReference type="PROSITE" id="PS00116">
    <property type="entry name" value="DNA_POLYMERASE_B"/>
    <property type="match status" value="1"/>
</dbReference>
<dbReference type="Gene3D" id="3.90.1600.10">
    <property type="entry name" value="Palm domain of DNA polymerase"/>
    <property type="match status" value="2"/>
</dbReference>
<feature type="domain" description="DNA-directed DNA polymerase family B exonuclease" evidence="9">
    <location>
        <begin position="150"/>
        <end position="304"/>
    </location>
</feature>
<dbReference type="SUPFAM" id="SSF53098">
    <property type="entry name" value="Ribonuclease H-like"/>
    <property type="match status" value="1"/>
</dbReference>
<comment type="catalytic activity">
    <reaction evidence="6 7">
        <text>DNA(n) + a 2'-deoxyribonucleoside 5'-triphosphate = DNA(n+1) + diphosphate</text>
        <dbReference type="Rhea" id="RHEA:22508"/>
        <dbReference type="Rhea" id="RHEA-COMP:17339"/>
        <dbReference type="Rhea" id="RHEA-COMP:17340"/>
        <dbReference type="ChEBI" id="CHEBI:33019"/>
        <dbReference type="ChEBI" id="CHEBI:61560"/>
        <dbReference type="ChEBI" id="CHEBI:173112"/>
        <dbReference type="EC" id="2.7.7.7"/>
    </reaction>
</comment>
<reference evidence="10 11" key="1">
    <citation type="submission" date="2020-08" db="EMBL/GenBank/DDBJ databases">
        <title>Genomic Encyclopedia of Type Strains, Phase IV (KMG-IV): sequencing the most valuable type-strain genomes for metagenomic binning, comparative biology and taxonomic classification.</title>
        <authorList>
            <person name="Goeker M."/>
        </authorList>
    </citation>
    <scope>NUCLEOTIDE SEQUENCE [LARGE SCALE GENOMIC DNA]</scope>
    <source>
        <strain evidence="10 11">DSM 22975</strain>
    </source>
</reference>
<dbReference type="InterPro" id="IPR043502">
    <property type="entry name" value="DNA/RNA_pol_sf"/>
</dbReference>
<dbReference type="InterPro" id="IPR017964">
    <property type="entry name" value="DNA-dir_DNA_pol_B_CS"/>
</dbReference>
<keyword evidence="3 7" id="KW-0548">Nucleotidyltransferase</keyword>
<dbReference type="AlphaFoldDB" id="A0A841GGY8"/>
<dbReference type="InterPro" id="IPR006172">
    <property type="entry name" value="DNA-dir_DNA_pol_B"/>
</dbReference>
<protein>
    <recommendedName>
        <fullName evidence="7">DNA polymerase</fullName>
        <ecNumber evidence="7">2.7.7.7</ecNumber>
    </recommendedName>
</protein>
<dbReference type="InterPro" id="IPR036397">
    <property type="entry name" value="RNaseH_sf"/>
</dbReference>
<dbReference type="CDD" id="cd05537">
    <property type="entry name" value="POLBc_Pol_II"/>
    <property type="match status" value="1"/>
</dbReference>
<evidence type="ECO:0000256" key="2">
    <source>
        <dbReference type="ARBA" id="ARBA00022679"/>
    </source>
</evidence>
<sequence>MFTAHQTGFLLTRQSRDVADHAQAEYWLVTGDGPVRLVLEGELPCFYLPLKNKERALDLFRQHQLHGRLRTTRLNTFLQEPVLACCFASLASYHRAVELLHLHQIDIYESDLRFADVCLMNRFITAGMRFSGEYRQRAGYREVSVTALEPAEVTQKFRILSLDLECAMSGELYSVALLLREPDGREISQVIMVGSPQPAEQNIEWVNDEYSLLLALERWFLRHDPDLIIGWNVVNFDFRLLLRRAEFHRHPLRWGRGQSLMRWRPSRMDDQQGQLVLPGRVVLDGIDALKSATFRFERYGLESVAQELLGRGKAIHDPDDRVAEITRLFHHDKPALAHYNLEDCRLVLEIFDKCHLIPFLCLRSQLTGLELDRYGGSVAAFTNLYLPRLHQAGYVAPNLPYGAVATSPGGYVMNSLPGFYHDVLVLDFKSLYPSIIRTFHVDPLALVHGLQEPEEETIPGYVGGRFSRCHHILPGLIAHLWDAREQAKTERDQPRSQALKILMNAFYGVMGSVGCRFFDPRLASGITMRGHWIMQETRTFIESHGYTVIYGDTDSTFVWLKNRVSPEQAQLIGKQLVAKINQWWRERLKQELQLDSCLELQFERHYHRFLMPTLRGTELGSKKRYAGLCYENGEDKLIFKGMETVRSDWTELAKQFQTGLYERIFLEQDPRAFIRETIEKTQRGELDECLVYRKRLRRKLDDYDKTQPPHVKAARLADEIRKQRGLAPRYQHRGWIEYVITTQGPEPLAYRQHPLDYQHYIEKQLKPVADAILPFIHLQFDQIVDTQLSLF</sequence>
<dbReference type="PANTHER" id="PTHR10322:SF23">
    <property type="entry name" value="DNA POLYMERASE DELTA CATALYTIC SUBUNIT"/>
    <property type="match status" value="1"/>
</dbReference>
<dbReference type="GO" id="GO:0000166">
    <property type="term" value="F:nucleotide binding"/>
    <property type="evidence" value="ECO:0007669"/>
    <property type="project" value="InterPro"/>
</dbReference>
<dbReference type="Gene3D" id="3.30.70.2250">
    <property type="match status" value="1"/>
</dbReference>
<dbReference type="GO" id="GO:0045004">
    <property type="term" value="P:DNA replication proofreading"/>
    <property type="evidence" value="ECO:0007669"/>
    <property type="project" value="TreeGrafter"/>
</dbReference>